<feature type="transmembrane region" description="Helical" evidence="1">
    <location>
        <begin position="7"/>
        <end position="25"/>
    </location>
</feature>
<dbReference type="RefSeq" id="WP_122141835.1">
    <property type="nucleotide sequence ID" value="NZ_JAFKPL010000004.1"/>
</dbReference>
<dbReference type="PROSITE" id="PS51257">
    <property type="entry name" value="PROKAR_LIPOPROTEIN"/>
    <property type="match status" value="1"/>
</dbReference>
<dbReference type="Pfam" id="PF16249">
    <property type="entry name" value="DUF4906"/>
    <property type="match status" value="1"/>
</dbReference>
<dbReference type="Proteomes" id="UP000286270">
    <property type="component" value="Unassembled WGS sequence"/>
</dbReference>
<keyword evidence="1" id="KW-0472">Membrane</keyword>
<feature type="domain" description="DUF4906" evidence="2">
    <location>
        <begin position="247"/>
        <end position="332"/>
    </location>
</feature>
<keyword evidence="1" id="KW-1133">Transmembrane helix</keyword>
<protein>
    <submittedName>
        <fullName evidence="3">DUF4906 domain-containing protein</fullName>
    </submittedName>
</protein>
<accession>A0A412YP00</accession>
<keyword evidence="1" id="KW-0812">Transmembrane</keyword>
<proteinExistence type="predicted"/>
<gene>
    <name evidence="3" type="ORF">DWW08_03230</name>
</gene>
<evidence type="ECO:0000256" key="1">
    <source>
        <dbReference type="SAM" id="Phobius"/>
    </source>
</evidence>
<evidence type="ECO:0000313" key="3">
    <source>
        <dbReference type="EMBL" id="RGV59114.1"/>
    </source>
</evidence>
<dbReference type="InterPro" id="IPR032594">
    <property type="entry name" value="DUF4906"/>
</dbReference>
<organism evidence="3 4">
    <name type="scientific">Bacteroides fragilis</name>
    <dbReference type="NCBI Taxonomy" id="817"/>
    <lineage>
        <taxon>Bacteria</taxon>
        <taxon>Pseudomonadati</taxon>
        <taxon>Bacteroidota</taxon>
        <taxon>Bacteroidia</taxon>
        <taxon>Bacteroidales</taxon>
        <taxon>Bacteroidaceae</taxon>
        <taxon>Bacteroides</taxon>
    </lineage>
</organism>
<sequence>MKSRNKIYGVLLVRILAVLVLAGWLCGCEDTSAIPEGGFSFRLQQPPALRVDTRGILNTIPINNVWVLQYKSDDTGKPLKTFYFSSVGDALDNGTIELNTDEAAFSRITSRFYVIANVGDALKDFKGSEADLMGKTVERTTITDQPSLLTAGPLNYTPKAEEGETGAIPIIAPLQRAYATIEMSWTKKDFMGNNMTINSVEIANVPNAMALYARGGGGLSVKYPVDADMINKDLQSVGSGALDDSGSRTFYMGENLRGMGTAPSLADKNLDKYGPGDIEGHRLDNCTYIRLNGSYTYTGATDPIGVSYTLYLGGNLMTDYNIRRGYLYKLTVNISGANSADVRVTITDGNVIMFDEVEIIPNEVNFR</sequence>
<evidence type="ECO:0000313" key="4">
    <source>
        <dbReference type="Proteomes" id="UP000286270"/>
    </source>
</evidence>
<comment type="caution">
    <text evidence="3">The sequence shown here is derived from an EMBL/GenBank/DDBJ whole genome shotgun (WGS) entry which is preliminary data.</text>
</comment>
<reference evidence="3 4" key="1">
    <citation type="submission" date="2018-08" db="EMBL/GenBank/DDBJ databases">
        <title>A genome reference for cultivated species of the human gut microbiota.</title>
        <authorList>
            <person name="Zou Y."/>
            <person name="Xue W."/>
            <person name="Luo G."/>
        </authorList>
    </citation>
    <scope>NUCLEOTIDE SEQUENCE [LARGE SCALE GENOMIC DNA]</scope>
    <source>
        <strain evidence="3 4">AF14-26</strain>
    </source>
</reference>
<dbReference type="AlphaFoldDB" id="A0A412YP00"/>
<name>A0A412YP00_BACFG</name>
<evidence type="ECO:0000259" key="2">
    <source>
        <dbReference type="Pfam" id="PF16249"/>
    </source>
</evidence>
<dbReference type="EMBL" id="QRZH01000002">
    <property type="protein sequence ID" value="RGV59114.1"/>
    <property type="molecule type" value="Genomic_DNA"/>
</dbReference>